<protein>
    <submittedName>
        <fullName evidence="2">Uncharacterized protein</fullName>
    </submittedName>
</protein>
<accession>A0A9D2ISJ7</accession>
<organism evidence="2 3">
    <name type="scientific">Candidatus Blautia faecigallinarum</name>
    <dbReference type="NCBI Taxonomy" id="2838488"/>
    <lineage>
        <taxon>Bacteria</taxon>
        <taxon>Bacillati</taxon>
        <taxon>Bacillota</taxon>
        <taxon>Clostridia</taxon>
        <taxon>Lachnospirales</taxon>
        <taxon>Lachnospiraceae</taxon>
        <taxon>Blautia</taxon>
    </lineage>
</organism>
<dbReference type="EMBL" id="DXBU01000048">
    <property type="protein sequence ID" value="HIZ21898.1"/>
    <property type="molecule type" value="Genomic_DNA"/>
</dbReference>
<proteinExistence type="predicted"/>
<name>A0A9D2ISJ7_9FIRM</name>
<reference evidence="2" key="2">
    <citation type="submission" date="2021-04" db="EMBL/GenBank/DDBJ databases">
        <authorList>
            <person name="Gilroy R."/>
        </authorList>
    </citation>
    <scope>NUCLEOTIDE SEQUENCE</scope>
    <source>
        <strain evidence="2">14324</strain>
    </source>
</reference>
<evidence type="ECO:0000313" key="3">
    <source>
        <dbReference type="Proteomes" id="UP000824041"/>
    </source>
</evidence>
<comment type="caution">
    <text evidence="2">The sequence shown here is derived from an EMBL/GenBank/DDBJ whole genome shotgun (WGS) entry which is preliminary data.</text>
</comment>
<feature type="compositionally biased region" description="Basic and acidic residues" evidence="1">
    <location>
        <begin position="52"/>
        <end position="63"/>
    </location>
</feature>
<sequence>MSHERIEEARPKDLYVAAAEAKRAAEQILSASPHIRAQLLPGTVWEEPQMEPPRERKELETWKKTSMGKKR</sequence>
<evidence type="ECO:0000313" key="2">
    <source>
        <dbReference type="EMBL" id="HIZ21898.1"/>
    </source>
</evidence>
<dbReference type="Proteomes" id="UP000824041">
    <property type="component" value="Unassembled WGS sequence"/>
</dbReference>
<dbReference type="AlphaFoldDB" id="A0A9D2ISJ7"/>
<feature type="region of interest" description="Disordered" evidence="1">
    <location>
        <begin position="47"/>
        <end position="71"/>
    </location>
</feature>
<gene>
    <name evidence="2" type="ORF">IAA21_03745</name>
</gene>
<reference evidence="2" key="1">
    <citation type="journal article" date="2021" name="PeerJ">
        <title>Extensive microbial diversity within the chicken gut microbiome revealed by metagenomics and culture.</title>
        <authorList>
            <person name="Gilroy R."/>
            <person name="Ravi A."/>
            <person name="Getino M."/>
            <person name="Pursley I."/>
            <person name="Horton D.L."/>
            <person name="Alikhan N.F."/>
            <person name="Baker D."/>
            <person name="Gharbi K."/>
            <person name="Hall N."/>
            <person name="Watson M."/>
            <person name="Adriaenssens E.M."/>
            <person name="Foster-Nyarko E."/>
            <person name="Jarju S."/>
            <person name="Secka A."/>
            <person name="Antonio M."/>
            <person name="Oren A."/>
            <person name="Chaudhuri R.R."/>
            <person name="La Ragione R."/>
            <person name="Hildebrand F."/>
            <person name="Pallen M.J."/>
        </authorList>
    </citation>
    <scope>NUCLEOTIDE SEQUENCE</scope>
    <source>
        <strain evidence="2">14324</strain>
    </source>
</reference>
<evidence type="ECO:0000256" key="1">
    <source>
        <dbReference type="SAM" id="MobiDB-lite"/>
    </source>
</evidence>